<evidence type="ECO:0000256" key="3">
    <source>
        <dbReference type="ARBA" id="ARBA00023295"/>
    </source>
</evidence>
<organism evidence="5">
    <name type="scientific">freshwater metagenome</name>
    <dbReference type="NCBI Taxonomy" id="449393"/>
    <lineage>
        <taxon>unclassified sequences</taxon>
        <taxon>metagenomes</taxon>
        <taxon>ecological metagenomes</taxon>
    </lineage>
</organism>
<dbReference type="InterPro" id="IPR017853">
    <property type="entry name" value="GH"/>
</dbReference>
<evidence type="ECO:0000256" key="1">
    <source>
        <dbReference type="ARBA" id="ARBA00010838"/>
    </source>
</evidence>
<dbReference type="SUPFAM" id="SSF51445">
    <property type="entry name" value="(Trans)glycosidases"/>
    <property type="match status" value="1"/>
</dbReference>
<dbReference type="GO" id="GO:0008422">
    <property type="term" value="F:beta-glucosidase activity"/>
    <property type="evidence" value="ECO:0007669"/>
    <property type="project" value="TreeGrafter"/>
</dbReference>
<keyword evidence="2" id="KW-0378">Hydrolase</keyword>
<dbReference type="InterPro" id="IPR001360">
    <property type="entry name" value="Glyco_hydro_1"/>
</dbReference>
<evidence type="ECO:0000256" key="2">
    <source>
        <dbReference type="ARBA" id="ARBA00022801"/>
    </source>
</evidence>
<protein>
    <submittedName>
        <fullName evidence="5">Unannotated protein</fullName>
    </submittedName>
</protein>
<sequence>MATQREDRSFPEGFLWGTATAAHQIEGGNWNSDWWEFENKKDTVVVEPSGDACDSLNRWEEDLDLVASFGLNSYRFSIEWSRIEPEEGLFSHAALDHYRRVCLGARSRGLLPIVTFHHFSSPRWFAAIGGFESPRAPELFGRYVKKCSEWLGDVIGLACTINEPNIVSMMGYGLGVFPPGVQNASDRQVAVNAILLSAHQRAVQELRSGPGDFPIGLTLSMAELVATEGGEESRDEFQEVMEDSYLRGTKGDDFIGVQCYSRFHFGPQGFRGPGPGARSTPMGYEWWPQCVGATARRAAAVTGLPVVVTENGVSTQNDAERIEYVTEALVSLHDAMNDGVDIRGYLYWSLLDNFEWTFGYGQYFGLVEVDRASFVRTPKASAQFYGAVARSGVLEVPTK</sequence>
<dbReference type="InterPro" id="IPR033132">
    <property type="entry name" value="GH_1_N_CS"/>
</dbReference>
<dbReference type="GO" id="GO:0005829">
    <property type="term" value="C:cytosol"/>
    <property type="evidence" value="ECO:0007669"/>
    <property type="project" value="TreeGrafter"/>
</dbReference>
<evidence type="ECO:0000313" key="4">
    <source>
        <dbReference type="EMBL" id="CAB4815332.1"/>
    </source>
</evidence>
<name>A0A6J7DT36_9ZZZZ</name>
<dbReference type="EMBL" id="CAFBPM010000025">
    <property type="protein sequence ID" value="CAB5031535.1"/>
    <property type="molecule type" value="Genomic_DNA"/>
</dbReference>
<dbReference type="Pfam" id="PF00232">
    <property type="entry name" value="Glyco_hydro_1"/>
    <property type="match status" value="2"/>
</dbReference>
<dbReference type="PRINTS" id="PR00131">
    <property type="entry name" value="GLHYDRLASE1"/>
</dbReference>
<dbReference type="PANTHER" id="PTHR10353:SF209">
    <property type="entry name" value="GALACTOLIPID GALACTOSYLTRANSFERASE SFR2, CHLOROPLASTIC"/>
    <property type="match status" value="1"/>
</dbReference>
<dbReference type="AlphaFoldDB" id="A0A6J7DT36"/>
<evidence type="ECO:0000313" key="5">
    <source>
        <dbReference type="EMBL" id="CAB4870513.1"/>
    </source>
</evidence>
<dbReference type="PROSITE" id="PS00653">
    <property type="entry name" value="GLYCOSYL_HYDROL_F1_2"/>
    <property type="match status" value="1"/>
</dbReference>
<proteinExistence type="inferred from homology"/>
<dbReference type="GO" id="GO:0016052">
    <property type="term" value="P:carbohydrate catabolic process"/>
    <property type="evidence" value="ECO:0007669"/>
    <property type="project" value="TreeGrafter"/>
</dbReference>
<dbReference type="EMBL" id="CAFABE010000001">
    <property type="protein sequence ID" value="CAB4815332.1"/>
    <property type="molecule type" value="Genomic_DNA"/>
</dbReference>
<comment type="similarity">
    <text evidence="1">Belongs to the glycosyl hydrolase 1 family.</text>
</comment>
<dbReference type="PANTHER" id="PTHR10353">
    <property type="entry name" value="GLYCOSYL HYDROLASE"/>
    <property type="match status" value="1"/>
</dbReference>
<accession>A0A6J7DT36</accession>
<evidence type="ECO:0000313" key="6">
    <source>
        <dbReference type="EMBL" id="CAB5031535.1"/>
    </source>
</evidence>
<dbReference type="EMBL" id="CAFBLT010000001">
    <property type="protein sequence ID" value="CAB4870513.1"/>
    <property type="molecule type" value="Genomic_DNA"/>
</dbReference>
<dbReference type="Gene3D" id="3.20.20.80">
    <property type="entry name" value="Glycosidases"/>
    <property type="match status" value="1"/>
</dbReference>
<keyword evidence="3" id="KW-0326">Glycosidase</keyword>
<gene>
    <name evidence="4" type="ORF">UFOPK3164_00009</name>
    <name evidence="5" type="ORF">UFOPK3427_00763</name>
    <name evidence="6" type="ORF">UFOPK4112_01713</name>
</gene>
<reference evidence="5" key="1">
    <citation type="submission" date="2020-05" db="EMBL/GenBank/DDBJ databases">
        <authorList>
            <person name="Chiriac C."/>
            <person name="Salcher M."/>
            <person name="Ghai R."/>
            <person name="Kavagutti S V."/>
        </authorList>
    </citation>
    <scope>NUCLEOTIDE SEQUENCE</scope>
</reference>